<dbReference type="SUPFAM" id="SSF56645">
    <property type="entry name" value="Acyl-CoA dehydrogenase NM domain-like"/>
    <property type="match status" value="1"/>
</dbReference>
<dbReference type="Gene3D" id="1.10.540.10">
    <property type="entry name" value="Acyl-CoA dehydrogenase/oxidase, N-terminal domain"/>
    <property type="match status" value="1"/>
</dbReference>
<dbReference type="Gene3D" id="1.20.140.10">
    <property type="entry name" value="Butyryl-CoA Dehydrogenase, subunit A, domain 3"/>
    <property type="match status" value="1"/>
</dbReference>
<evidence type="ECO:0000313" key="8">
    <source>
        <dbReference type="EMBL" id="CAB4788820.1"/>
    </source>
</evidence>
<dbReference type="InterPro" id="IPR013786">
    <property type="entry name" value="AcylCoA_DH/ox_N"/>
</dbReference>
<reference evidence="8" key="1">
    <citation type="submission" date="2020-05" db="EMBL/GenBank/DDBJ databases">
        <authorList>
            <person name="Chiriac C."/>
            <person name="Salcher M."/>
            <person name="Ghai R."/>
            <person name="Kavagutti S V."/>
        </authorList>
    </citation>
    <scope>NUCLEOTIDE SEQUENCE</scope>
</reference>
<dbReference type="InterPro" id="IPR009075">
    <property type="entry name" value="AcylCo_DH/oxidase_C"/>
</dbReference>
<dbReference type="Pfam" id="PF02771">
    <property type="entry name" value="Acyl-CoA_dh_N"/>
    <property type="match status" value="1"/>
</dbReference>
<comment type="cofactor">
    <cofactor evidence="1">
        <name>FAD</name>
        <dbReference type="ChEBI" id="CHEBI:57692"/>
    </cofactor>
</comment>
<dbReference type="InterPro" id="IPR009100">
    <property type="entry name" value="AcylCoA_DH/oxidase_NM_dom_sf"/>
</dbReference>
<feature type="domain" description="Acyl-CoA dehydrogenase/oxidase N-terminal" evidence="7">
    <location>
        <begin position="6"/>
        <end position="84"/>
    </location>
</feature>
<sequence>MDFAFSEDQLSFRDAVRDLLTRECGASVVRDAWSNSDGRSGQVWDLLSEMGVLGILAPEVDGGMGMTMIDLVLLVEECGRVALPEPIIEHAVVSAPLIGGVVSGSRTVTSFIGGSPFALYADSSEVALVERDQMLFTVERAALRLTPETAVDGSRRLSTLEWSDSDATEVGGPLEAAAAFDRGALGAAALLLGLSHRMLEMSVEYASERRQFGAPIGSFQAVKHHLANARIALEFARPLVTRAAYSLSVGDPDASVHVSMAKAQASDAAMLTAAHALQCHGAIGYSFEYDLHMWMKRAWALSSSWGDASLHRARVAKAVL</sequence>
<keyword evidence="4" id="KW-0274">FAD</keyword>
<proteinExistence type="inferred from homology"/>
<comment type="similarity">
    <text evidence="2">Belongs to the acyl-CoA dehydrogenase family.</text>
</comment>
<dbReference type="GO" id="GO:0050660">
    <property type="term" value="F:flavin adenine dinucleotide binding"/>
    <property type="evidence" value="ECO:0007669"/>
    <property type="project" value="InterPro"/>
</dbReference>
<dbReference type="InterPro" id="IPR037069">
    <property type="entry name" value="AcylCoA_DH/ox_N_sf"/>
</dbReference>
<dbReference type="EMBL" id="CAEZZU010000215">
    <property type="protein sequence ID" value="CAB4788820.1"/>
    <property type="molecule type" value="Genomic_DNA"/>
</dbReference>
<evidence type="ECO:0000256" key="2">
    <source>
        <dbReference type="ARBA" id="ARBA00009347"/>
    </source>
</evidence>
<dbReference type="PANTHER" id="PTHR43884:SF20">
    <property type="entry name" value="ACYL-COA DEHYDROGENASE FADE28"/>
    <property type="match status" value="1"/>
</dbReference>
<dbReference type="AlphaFoldDB" id="A0A6J6WV78"/>
<protein>
    <submittedName>
        <fullName evidence="8">Unannotated protein</fullName>
    </submittedName>
</protein>
<dbReference type="InterPro" id="IPR036250">
    <property type="entry name" value="AcylCo_DH-like_C"/>
</dbReference>
<gene>
    <name evidence="8" type="ORF">UFOPK2925_01280</name>
</gene>
<evidence type="ECO:0000259" key="6">
    <source>
        <dbReference type="Pfam" id="PF00441"/>
    </source>
</evidence>
<evidence type="ECO:0000256" key="3">
    <source>
        <dbReference type="ARBA" id="ARBA00022630"/>
    </source>
</evidence>
<evidence type="ECO:0000259" key="7">
    <source>
        <dbReference type="Pfam" id="PF02771"/>
    </source>
</evidence>
<keyword evidence="5" id="KW-0560">Oxidoreductase</keyword>
<dbReference type="PANTHER" id="PTHR43884">
    <property type="entry name" value="ACYL-COA DEHYDROGENASE"/>
    <property type="match status" value="1"/>
</dbReference>
<accession>A0A6J6WV78</accession>
<dbReference type="SUPFAM" id="SSF47203">
    <property type="entry name" value="Acyl-CoA dehydrogenase C-terminal domain-like"/>
    <property type="match status" value="1"/>
</dbReference>
<keyword evidence="3" id="KW-0285">Flavoprotein</keyword>
<evidence type="ECO:0000256" key="5">
    <source>
        <dbReference type="ARBA" id="ARBA00023002"/>
    </source>
</evidence>
<feature type="domain" description="Acyl-CoA dehydrogenase/oxidase C-terminal" evidence="6">
    <location>
        <begin position="177"/>
        <end position="320"/>
    </location>
</feature>
<organism evidence="8">
    <name type="scientific">freshwater metagenome</name>
    <dbReference type="NCBI Taxonomy" id="449393"/>
    <lineage>
        <taxon>unclassified sequences</taxon>
        <taxon>metagenomes</taxon>
        <taxon>ecological metagenomes</taxon>
    </lineage>
</organism>
<dbReference type="Pfam" id="PF00441">
    <property type="entry name" value="Acyl-CoA_dh_1"/>
    <property type="match status" value="1"/>
</dbReference>
<evidence type="ECO:0000256" key="1">
    <source>
        <dbReference type="ARBA" id="ARBA00001974"/>
    </source>
</evidence>
<evidence type="ECO:0000256" key="4">
    <source>
        <dbReference type="ARBA" id="ARBA00022827"/>
    </source>
</evidence>
<dbReference type="GO" id="GO:0003995">
    <property type="term" value="F:acyl-CoA dehydrogenase activity"/>
    <property type="evidence" value="ECO:0007669"/>
    <property type="project" value="TreeGrafter"/>
</dbReference>
<name>A0A6J6WV78_9ZZZZ</name>